<dbReference type="GO" id="GO:0008237">
    <property type="term" value="F:metallopeptidase activity"/>
    <property type="evidence" value="ECO:0007669"/>
    <property type="project" value="InterPro"/>
</dbReference>
<dbReference type="RefSeq" id="WP_130059504.1">
    <property type="nucleotide sequence ID" value="NZ_CP081899.1"/>
</dbReference>
<dbReference type="NCBIfam" id="TIGR04183">
    <property type="entry name" value="Por_Secre_tail"/>
    <property type="match status" value="1"/>
</dbReference>
<accession>A0A7J4XKS2</accession>
<proteinExistence type="predicted"/>
<dbReference type="InterPro" id="IPR024079">
    <property type="entry name" value="MetalloPept_cat_dom_sf"/>
</dbReference>
<gene>
    <name evidence="1" type="ORF">F3F73_06585</name>
</gene>
<comment type="caution">
    <text evidence="1">The sequence shown here is derived from an EMBL/GenBank/DDBJ whole genome shotgun (WGS) entry which is preliminary data.</text>
</comment>
<reference evidence="1 2" key="1">
    <citation type="journal article" date="2019" name="Nat. Med.">
        <title>A library of human gut bacterial isolates paired with longitudinal multiomics data enables mechanistic microbiome research.</title>
        <authorList>
            <person name="Poyet M."/>
            <person name="Groussin M."/>
            <person name="Gibbons S.M."/>
            <person name="Avila-Pacheco J."/>
            <person name="Jiang X."/>
            <person name="Kearney S.M."/>
            <person name="Perrotta A.R."/>
            <person name="Berdy B."/>
            <person name="Zhao S."/>
            <person name="Lieberman T.D."/>
            <person name="Swanson P.K."/>
            <person name="Smith M."/>
            <person name="Roesemann S."/>
            <person name="Alexander J.E."/>
            <person name="Rich S.A."/>
            <person name="Livny J."/>
            <person name="Vlamakis H."/>
            <person name="Clish C."/>
            <person name="Bullock K."/>
            <person name="Deik A."/>
            <person name="Scott J."/>
            <person name="Pierce K.A."/>
            <person name="Xavier R.J."/>
            <person name="Alm E.J."/>
        </authorList>
    </citation>
    <scope>NUCLEOTIDE SEQUENCE [LARGE SCALE GENOMIC DNA]</scope>
    <source>
        <strain evidence="1 2">BIOML-A10</strain>
    </source>
</reference>
<dbReference type="SUPFAM" id="SSF55486">
    <property type="entry name" value="Metalloproteases ('zincins'), catalytic domain"/>
    <property type="match status" value="1"/>
</dbReference>
<dbReference type="AlphaFoldDB" id="A0A7J4XKS2"/>
<dbReference type="InterPro" id="IPR026444">
    <property type="entry name" value="Secre_tail"/>
</dbReference>
<dbReference type="Gene3D" id="3.40.390.10">
    <property type="entry name" value="Collagenase (Catalytic Domain)"/>
    <property type="match status" value="1"/>
</dbReference>
<evidence type="ECO:0000313" key="2">
    <source>
        <dbReference type="Proteomes" id="UP000422221"/>
    </source>
</evidence>
<dbReference type="Pfam" id="PF13688">
    <property type="entry name" value="Reprolysin_5"/>
    <property type="match status" value="1"/>
</dbReference>
<dbReference type="EMBL" id="VWMK01000005">
    <property type="protein sequence ID" value="KAA3767400.1"/>
    <property type="molecule type" value="Genomic_DNA"/>
</dbReference>
<sequence>MKRIYMLGVCFIIVSLCYSQELFVKDAFTRSQNDTYKINTYLETIYYEDYYSGSLDYSVFSLDTINITIPNRGVTIKYKLYEKNDDKWIGESLNGMGTLIIIINGKKVLAYATFNNESYQISSLDSQLSILVKLDLSRYNDESLCATSNTVSFLDIDSDSYKVVPPPLGLIRVLVAYTPMAASTSFDIVASIKMAVEQTNSSYRNSTVNLRLQLAACICVDYQEVQSEYGYETDLARFTGKNDGYMDQVHALRDIYSADVCVLVEKVYNNKLGGIARAIYADESTAFCVVSNSALTGNYSFAHEIGHLQGARHDIGTDPNTSPFAYGHGYISPSKRWRTIMAYPVPNTYCARILYWSNPDIIYPVDNTPMGSYNKEDNARVLNQFGVRVANFRPYEYTVIVPNIDIGAAEYSSLVSGSTMENSGNIIVESGGELNMCALDLIKLSPGFHAKRGSKLTINNSLLGTVARVLNTSDVKSSNHTSINNSVESDDGYVNYSNGILNLKEYNLIKKVSIFNLNGVEVEVIVPKSNEVNLLHLSPGIYIVKILSFNNEFFSCNILIE</sequence>
<name>A0A7J4XKS2_9BACE</name>
<dbReference type="Proteomes" id="UP000422221">
    <property type="component" value="Unassembled WGS sequence"/>
</dbReference>
<evidence type="ECO:0000313" key="1">
    <source>
        <dbReference type="EMBL" id="KAA3767400.1"/>
    </source>
</evidence>
<organism evidence="1 2">
    <name type="scientific">Bacteroides salyersiae</name>
    <dbReference type="NCBI Taxonomy" id="291644"/>
    <lineage>
        <taxon>Bacteria</taxon>
        <taxon>Pseudomonadati</taxon>
        <taxon>Bacteroidota</taxon>
        <taxon>Bacteroidia</taxon>
        <taxon>Bacteroidales</taxon>
        <taxon>Bacteroidaceae</taxon>
        <taxon>Bacteroides</taxon>
    </lineage>
</organism>
<protein>
    <submittedName>
        <fullName evidence="1">T9SS type A sorting domain-containing protein</fullName>
    </submittedName>
</protein>